<dbReference type="EMBL" id="WSES01000003">
    <property type="protein sequence ID" value="MVW60441.1"/>
    <property type="molecule type" value="Genomic_DNA"/>
</dbReference>
<keyword evidence="2" id="KW-0732">Signal</keyword>
<dbReference type="Gene3D" id="3.50.50.60">
    <property type="entry name" value="FAD/NAD(P)-binding domain"/>
    <property type="match status" value="2"/>
</dbReference>
<keyword evidence="3" id="KW-0274">FAD</keyword>
<keyword evidence="4" id="KW-0521">NADP</keyword>
<evidence type="ECO:0000256" key="1">
    <source>
        <dbReference type="ARBA" id="ARBA00022630"/>
    </source>
</evidence>
<dbReference type="Pfam" id="PF13450">
    <property type="entry name" value="NAD_binding_8"/>
    <property type="match status" value="1"/>
</dbReference>
<dbReference type="PANTHER" id="PTHR46091">
    <property type="entry name" value="BLR7054 PROTEIN"/>
    <property type="match status" value="1"/>
</dbReference>
<keyword evidence="7" id="KW-1185">Reference proteome</keyword>
<dbReference type="Proteomes" id="UP000443353">
    <property type="component" value="Unassembled WGS sequence"/>
</dbReference>
<dbReference type="AlphaFoldDB" id="A0A7X3FYL0"/>
<dbReference type="InterPro" id="IPR036188">
    <property type="entry name" value="FAD/NAD-bd_sf"/>
</dbReference>
<evidence type="ECO:0000256" key="4">
    <source>
        <dbReference type="ARBA" id="ARBA00022857"/>
    </source>
</evidence>
<evidence type="ECO:0000313" key="7">
    <source>
        <dbReference type="Proteomes" id="UP000443353"/>
    </source>
</evidence>
<keyword evidence="5" id="KW-0520">NAD</keyword>
<protein>
    <submittedName>
        <fullName evidence="6">NAD(P)-binding protein</fullName>
    </submittedName>
</protein>
<evidence type="ECO:0000256" key="5">
    <source>
        <dbReference type="ARBA" id="ARBA00023027"/>
    </source>
</evidence>
<gene>
    <name evidence="6" type="ORF">GPY61_10910</name>
</gene>
<dbReference type="PANTHER" id="PTHR46091:SF3">
    <property type="entry name" value="AMINE OXIDASE DOMAIN-CONTAINING PROTEIN"/>
    <property type="match status" value="1"/>
</dbReference>
<evidence type="ECO:0000256" key="2">
    <source>
        <dbReference type="ARBA" id="ARBA00022729"/>
    </source>
</evidence>
<reference evidence="6 7" key="1">
    <citation type="submission" date="2019-12" db="EMBL/GenBank/DDBJ databases">
        <authorList>
            <person name="Li C."/>
            <person name="Zhao J."/>
        </authorList>
    </citation>
    <scope>NUCLEOTIDE SEQUENCE [LARGE SCALE GENOMIC DNA]</scope>
    <source>
        <strain evidence="6 7">NEAU-DD11</strain>
    </source>
</reference>
<comment type="caution">
    <text evidence="6">The sequence shown here is derived from an EMBL/GenBank/DDBJ whole genome shotgun (WGS) entry which is preliminary data.</text>
</comment>
<dbReference type="InterPro" id="IPR052206">
    <property type="entry name" value="Retinol_saturase"/>
</dbReference>
<name>A0A7X3FYL0_9BURK</name>
<evidence type="ECO:0000313" key="6">
    <source>
        <dbReference type="EMBL" id="MVW60441.1"/>
    </source>
</evidence>
<keyword evidence="1" id="KW-0285">Flavoprotein</keyword>
<dbReference type="RefSeq" id="WP_160408581.1">
    <property type="nucleotide sequence ID" value="NZ_WSES01000003.1"/>
</dbReference>
<proteinExistence type="predicted"/>
<accession>A0A7X3FYL0</accession>
<organism evidence="6 7">
    <name type="scientific">Massilia cellulosiltytica</name>
    <dbReference type="NCBI Taxonomy" id="2683234"/>
    <lineage>
        <taxon>Bacteria</taxon>
        <taxon>Pseudomonadati</taxon>
        <taxon>Pseudomonadota</taxon>
        <taxon>Betaproteobacteria</taxon>
        <taxon>Burkholderiales</taxon>
        <taxon>Oxalobacteraceae</taxon>
        <taxon>Telluria group</taxon>
        <taxon>Massilia</taxon>
    </lineage>
</organism>
<sequence>MDAGSRWDAICVGAGITSLAFGAQVVKRHPGARILVIDKHGVPGGYATVFRRPKAGAAFDCSLHKLSGMGEGGNLRRIFANLGLDGELGLKVPADYFEACLPGGSIRFGNGVDAFRQALQDRFPHERAGLDRFFDEVAVHGRNGYHQFQMMDGTFEPDFAQLRYAHKHLKHVTLAQALAERINDPWLREILAATGIYVGGFAEDLGYLYFLHVVYATLTQGNAYVEGASQRLSDVLARRIVAAGGQVLLGTAVRKIIGDDAGKVRGVTTAKGDFYADRVYLNAAPHYALRTLFDDQPALGPVWRKLDNLKPSRSTTTVYLTTDAAPADLGLSSTETMVFACGADASRAARAGCASDEACERAYWRDSVMEVTNYHALDPDGGRIVCLNVLDAMAHWPERRSPAYKLKKARALNVLLERLYAAKPGLRGHVVYTEVSTPRTYERFTNNTDGAGYGAMVGTDLSGHVFHHAFPIAGVHFLSAWVAGPSYEAAFGYAEMKAKQWAA</sequence>
<dbReference type="SUPFAM" id="SSF51905">
    <property type="entry name" value="FAD/NAD(P)-binding domain"/>
    <property type="match status" value="1"/>
</dbReference>
<evidence type="ECO:0000256" key="3">
    <source>
        <dbReference type="ARBA" id="ARBA00022827"/>
    </source>
</evidence>